<evidence type="ECO:0000256" key="6">
    <source>
        <dbReference type="ARBA" id="ARBA00022801"/>
    </source>
</evidence>
<sequence>MELIEVLRAKSKDQKRYLLWEHTQDIIYQVKKLHEFIKANENVIDFKEIKSDFFLEDLVKAAFIHDLGKINPYFQGLVFKYAEKKEKEWLSVKKFFKELTDQKVKDHEILSVIFSLIFLNNDERNQKIRTAILLHHYNDFYVKQEKNIRYIIDNYPEIEKFIEFIIKNNNQIKSLLIALIEKQKELLGEHISNALLNEIEPGFIRLTKLLQKIKKGYGLTTELKLYEIDNEKPDYSFFVFLGCLRRCDYGASGQINVEEISSIETVFQQLEVEISKAIKLITNKEKIWQKEIIAKIDHSKKNIVLVAPTGSGKTEFALLWAKKSGRKVIYTLPLRVALNDLFTRFQEFKIAKNGKKAEINYFDEKYLGILHSTSFMEYLDEEKEGKKIDINCKMLSAKLFSTPVLLTTPDQIFLTSLKYYGFDKVLSLYPTSTVIIDEIQAYNPEMAAIIIKTLEIINKLSGKILIITATFPPYFRKFLFKNKGNTQEINLDFTLIDLKEDISDKKSIKNFSLRRHKIQLIDDLLFNYDSKDNNPSYFVSKDSFRKLNKILTTNPDKNVLIIVNNVGKAISLYETFKNHKIYAELLHSRIIEKEKSKRISKIKNNLKNRKHLILISTQMVEASVDVDFDILITEISPVDSQIQRWGRIYRNRESDYKESTPNVYIYTGIDKGTKAIYQPEIMLNKTIEVLEKYEKKGILNYENEREIIEQVFKAKINGRTLREYYEEKIEETLEWLKYFSAEKKSQAQTVFRRMAGIQVLIPDVMKEFGDDEIEKALGALIADRTNKDNWVLPFESKNESTNSIAKIIKKKTQIETSKWTILKKLYSYSFHVPIYAFGKNFKTYVFLEREMFKGFYVLKQLPHSSLKKIKELGINKLENLNMDKLEIEEENII</sequence>
<dbReference type="EMBL" id="CP084167">
    <property type="protein sequence ID" value="UJG42621.1"/>
    <property type="molecule type" value="Genomic_DNA"/>
</dbReference>
<evidence type="ECO:0000313" key="11">
    <source>
        <dbReference type="EMBL" id="UJG42621.1"/>
    </source>
</evidence>
<dbReference type="PANTHER" id="PTHR47963:SF9">
    <property type="entry name" value="CRISPR-ASSOCIATED ENDONUCLEASE_HELICASE CAS3"/>
    <property type="match status" value="1"/>
</dbReference>
<keyword evidence="4" id="KW-0479">Metal-binding</keyword>
<gene>
    <name evidence="11" type="primary">cas3</name>
    <name evidence="11" type="ORF">K9W46_09530</name>
</gene>
<dbReference type="GO" id="GO:0004518">
    <property type="term" value="F:nuclease activity"/>
    <property type="evidence" value="ECO:0007669"/>
    <property type="project" value="UniProtKB-KW"/>
</dbReference>
<dbReference type="InterPro" id="IPR038257">
    <property type="entry name" value="CRISPR-assoc_Cas3_HD_sf"/>
</dbReference>
<evidence type="ECO:0000256" key="9">
    <source>
        <dbReference type="ARBA" id="ARBA00023118"/>
    </source>
</evidence>
<comment type="similarity">
    <text evidence="1">In the N-terminal section; belongs to the CRISPR-associated nuclease Cas3-HD family.</text>
</comment>
<dbReference type="PANTHER" id="PTHR47963">
    <property type="entry name" value="DEAD-BOX ATP-DEPENDENT RNA HELICASE 47, MITOCHONDRIAL"/>
    <property type="match status" value="1"/>
</dbReference>
<dbReference type="InterPro" id="IPR006474">
    <property type="entry name" value="Helicase_Cas3_CRISPR-ass_core"/>
</dbReference>
<dbReference type="InterPro" id="IPR027417">
    <property type="entry name" value="P-loop_NTPase"/>
</dbReference>
<organism evidence="11">
    <name type="scientific">Candidatus Heimdallarchaeum endolithica</name>
    <dbReference type="NCBI Taxonomy" id="2876572"/>
    <lineage>
        <taxon>Archaea</taxon>
        <taxon>Promethearchaeati</taxon>
        <taxon>Candidatus Heimdallarchaeota</taxon>
        <taxon>Candidatus Heimdallarchaeia (ex Rinke et al. 2021) (nom. nud.)</taxon>
        <taxon>Candidatus Heimdallarchaeales</taxon>
        <taxon>Candidatus Heimdallarchaeaceae</taxon>
        <taxon>Candidatus Heimdallarchaeum</taxon>
    </lineage>
</organism>
<dbReference type="GO" id="GO:0016787">
    <property type="term" value="F:hydrolase activity"/>
    <property type="evidence" value="ECO:0007669"/>
    <property type="project" value="UniProtKB-KW"/>
</dbReference>
<dbReference type="AlphaFoldDB" id="A0A9Y1BPJ8"/>
<accession>A0A9Y1BPJ8</accession>
<dbReference type="GO" id="GO:0005524">
    <property type="term" value="F:ATP binding"/>
    <property type="evidence" value="ECO:0007669"/>
    <property type="project" value="UniProtKB-KW"/>
</dbReference>
<evidence type="ECO:0000256" key="2">
    <source>
        <dbReference type="ARBA" id="ARBA00009046"/>
    </source>
</evidence>
<proteinExistence type="inferred from homology"/>
<dbReference type="NCBIfam" id="TIGR01596">
    <property type="entry name" value="cas3_HD"/>
    <property type="match status" value="1"/>
</dbReference>
<evidence type="ECO:0000259" key="10">
    <source>
        <dbReference type="SMART" id="SM00487"/>
    </source>
</evidence>
<dbReference type="InterPro" id="IPR054712">
    <property type="entry name" value="Cas3-like_dom"/>
</dbReference>
<keyword evidence="3" id="KW-0540">Nuclease</keyword>
<dbReference type="GO" id="GO:0051607">
    <property type="term" value="P:defense response to virus"/>
    <property type="evidence" value="ECO:0007669"/>
    <property type="project" value="UniProtKB-KW"/>
</dbReference>
<dbReference type="Proteomes" id="UP001200513">
    <property type="component" value="Chromosome"/>
</dbReference>
<dbReference type="SMART" id="SM00487">
    <property type="entry name" value="DEXDc"/>
    <property type="match status" value="1"/>
</dbReference>
<evidence type="ECO:0000256" key="1">
    <source>
        <dbReference type="ARBA" id="ARBA00006847"/>
    </source>
</evidence>
<keyword evidence="5" id="KW-0547">Nucleotide-binding</keyword>
<evidence type="ECO:0000256" key="7">
    <source>
        <dbReference type="ARBA" id="ARBA00022806"/>
    </source>
</evidence>
<dbReference type="InterPro" id="IPR011545">
    <property type="entry name" value="DEAD/DEAH_box_helicase_dom"/>
</dbReference>
<dbReference type="Pfam" id="PF00270">
    <property type="entry name" value="DEAD"/>
    <property type="match status" value="1"/>
</dbReference>
<evidence type="ECO:0000256" key="4">
    <source>
        <dbReference type="ARBA" id="ARBA00022723"/>
    </source>
</evidence>
<dbReference type="Gene3D" id="3.40.50.300">
    <property type="entry name" value="P-loop containing nucleotide triphosphate hydrolases"/>
    <property type="match status" value="2"/>
</dbReference>
<keyword evidence="6" id="KW-0378">Hydrolase</keyword>
<dbReference type="NCBIfam" id="TIGR01587">
    <property type="entry name" value="cas3_core"/>
    <property type="match status" value="1"/>
</dbReference>
<evidence type="ECO:0000256" key="5">
    <source>
        <dbReference type="ARBA" id="ARBA00022741"/>
    </source>
</evidence>
<dbReference type="Pfam" id="PF18019">
    <property type="entry name" value="Cas3_HD"/>
    <property type="match status" value="1"/>
</dbReference>
<protein>
    <submittedName>
        <fullName evidence="11">CRISPR-associated helicase Cas3</fullName>
    </submittedName>
</protein>
<evidence type="ECO:0000256" key="3">
    <source>
        <dbReference type="ARBA" id="ARBA00022722"/>
    </source>
</evidence>
<dbReference type="GO" id="GO:0140097">
    <property type="term" value="F:catalytic activity, acting on DNA"/>
    <property type="evidence" value="ECO:0007669"/>
    <property type="project" value="UniProtKB-ARBA"/>
</dbReference>
<dbReference type="InterPro" id="IPR006483">
    <property type="entry name" value="CRISPR-assoc_Cas3_HD"/>
</dbReference>
<dbReference type="SUPFAM" id="SSF52540">
    <property type="entry name" value="P-loop containing nucleoside triphosphate hydrolases"/>
    <property type="match status" value="1"/>
</dbReference>
<dbReference type="Gene3D" id="1.10.3210.30">
    <property type="match status" value="1"/>
</dbReference>
<keyword evidence="8" id="KW-0067">ATP-binding</keyword>
<dbReference type="GO" id="GO:0046872">
    <property type="term" value="F:metal ion binding"/>
    <property type="evidence" value="ECO:0007669"/>
    <property type="project" value="UniProtKB-KW"/>
</dbReference>
<dbReference type="CDD" id="cd09641">
    <property type="entry name" value="Cas3''_I"/>
    <property type="match status" value="1"/>
</dbReference>
<evidence type="ECO:0000256" key="8">
    <source>
        <dbReference type="ARBA" id="ARBA00022840"/>
    </source>
</evidence>
<dbReference type="Pfam" id="PF22590">
    <property type="entry name" value="Cas3-like_C_2"/>
    <property type="match status" value="1"/>
</dbReference>
<feature type="domain" description="Helicase ATP-binding" evidence="10">
    <location>
        <begin position="281"/>
        <end position="501"/>
    </location>
</feature>
<reference evidence="11" key="1">
    <citation type="journal article" date="2022" name="Nat. Microbiol.">
        <title>Unique mobile elements and scalable gene flow at the prokaryote-eukaryote boundary revealed by circularized Asgard archaea genomes.</title>
        <authorList>
            <person name="Wu F."/>
            <person name="Speth D.R."/>
            <person name="Philosof A."/>
            <person name="Cremiere A."/>
            <person name="Narayanan A."/>
            <person name="Barco R.A."/>
            <person name="Connon S.A."/>
            <person name="Amend J.P."/>
            <person name="Antoshechkin I.A."/>
            <person name="Orphan V.J."/>
        </authorList>
    </citation>
    <scope>NUCLEOTIDE SEQUENCE</scope>
    <source>
        <strain evidence="11">PR6</strain>
    </source>
</reference>
<dbReference type="InterPro" id="IPR014001">
    <property type="entry name" value="Helicase_ATP-bd"/>
</dbReference>
<keyword evidence="9" id="KW-0051">Antiviral defense</keyword>
<keyword evidence="7" id="KW-0347">Helicase</keyword>
<comment type="similarity">
    <text evidence="2">In the central section; belongs to the CRISPR-associated helicase Cas3 family.</text>
</comment>
<dbReference type="GO" id="GO:0003723">
    <property type="term" value="F:RNA binding"/>
    <property type="evidence" value="ECO:0007669"/>
    <property type="project" value="TreeGrafter"/>
</dbReference>
<name>A0A9Y1BPJ8_9ARCH</name>
<dbReference type="GO" id="GO:0003724">
    <property type="term" value="F:RNA helicase activity"/>
    <property type="evidence" value="ECO:0007669"/>
    <property type="project" value="TreeGrafter"/>
</dbReference>
<dbReference type="InterPro" id="IPR050547">
    <property type="entry name" value="DEAD_box_RNA_helicases"/>
</dbReference>